<keyword evidence="4" id="KW-1185">Reference proteome</keyword>
<evidence type="ECO:0000259" key="2">
    <source>
        <dbReference type="PROSITE" id="PS50127"/>
    </source>
</evidence>
<protein>
    <recommendedName>
        <fullName evidence="2">UBC core domain-containing protein</fullName>
    </recommendedName>
</protein>
<dbReference type="Gene3D" id="3.10.110.10">
    <property type="entry name" value="Ubiquitin Conjugating Enzyme"/>
    <property type="match status" value="1"/>
</dbReference>
<organism evidence="3 4">
    <name type="scientific">Ensete ventricosum</name>
    <name type="common">Abyssinian banana</name>
    <name type="synonym">Musa ensete</name>
    <dbReference type="NCBI Taxonomy" id="4639"/>
    <lineage>
        <taxon>Eukaryota</taxon>
        <taxon>Viridiplantae</taxon>
        <taxon>Streptophyta</taxon>
        <taxon>Embryophyta</taxon>
        <taxon>Tracheophyta</taxon>
        <taxon>Spermatophyta</taxon>
        <taxon>Magnoliopsida</taxon>
        <taxon>Liliopsida</taxon>
        <taxon>Zingiberales</taxon>
        <taxon>Musaceae</taxon>
        <taxon>Ensete</taxon>
    </lineage>
</organism>
<dbReference type="AlphaFoldDB" id="A0AAV8QI81"/>
<gene>
    <name evidence="3" type="ORF">OPV22_024961</name>
</gene>
<evidence type="ECO:0000256" key="1">
    <source>
        <dbReference type="SAM" id="MobiDB-lite"/>
    </source>
</evidence>
<dbReference type="InterPro" id="IPR000608">
    <property type="entry name" value="UBC"/>
</dbReference>
<proteinExistence type="predicted"/>
<dbReference type="SUPFAM" id="SSF54495">
    <property type="entry name" value="UBC-like"/>
    <property type="match status" value="1"/>
</dbReference>
<feature type="region of interest" description="Disordered" evidence="1">
    <location>
        <begin position="267"/>
        <end position="318"/>
    </location>
</feature>
<dbReference type="InterPro" id="IPR050113">
    <property type="entry name" value="Ub_conjugating_enzyme"/>
</dbReference>
<dbReference type="PANTHER" id="PTHR24067">
    <property type="entry name" value="UBIQUITIN-CONJUGATING ENZYME E2"/>
    <property type="match status" value="1"/>
</dbReference>
<feature type="region of interest" description="Disordered" evidence="1">
    <location>
        <begin position="1"/>
        <end position="29"/>
    </location>
</feature>
<dbReference type="Proteomes" id="UP001222027">
    <property type="component" value="Unassembled WGS sequence"/>
</dbReference>
<name>A0AAV8QI81_ENSVE</name>
<dbReference type="SMART" id="SM00212">
    <property type="entry name" value="UBCc"/>
    <property type="match status" value="1"/>
</dbReference>
<evidence type="ECO:0000313" key="3">
    <source>
        <dbReference type="EMBL" id="KAJ8470618.1"/>
    </source>
</evidence>
<feature type="domain" description="UBC core" evidence="2">
    <location>
        <begin position="89"/>
        <end position="252"/>
    </location>
</feature>
<dbReference type="InterPro" id="IPR016135">
    <property type="entry name" value="UBQ-conjugating_enzyme/RWD"/>
</dbReference>
<accession>A0AAV8QI81</accession>
<comment type="caution">
    <text evidence="3">The sequence shown here is derived from an EMBL/GenBank/DDBJ whole genome shotgun (WGS) entry which is preliminary data.</text>
</comment>
<dbReference type="CDD" id="cd23799">
    <property type="entry name" value="UBCc_UBE2J"/>
    <property type="match status" value="1"/>
</dbReference>
<dbReference type="PROSITE" id="PS50127">
    <property type="entry name" value="UBC_2"/>
    <property type="match status" value="1"/>
</dbReference>
<reference evidence="3 4" key="1">
    <citation type="submission" date="2022-12" db="EMBL/GenBank/DDBJ databases">
        <title>Chromosome-scale assembly of the Ensete ventricosum genome.</title>
        <authorList>
            <person name="Dussert Y."/>
            <person name="Stocks J."/>
            <person name="Wendawek A."/>
            <person name="Woldeyes F."/>
            <person name="Nichols R.A."/>
            <person name="Borrell J.S."/>
        </authorList>
    </citation>
    <scope>NUCLEOTIDE SEQUENCE [LARGE SCALE GENOMIC DNA]</scope>
    <source>
        <strain evidence="4">cv. Maze</strain>
        <tissue evidence="3">Seeds</tissue>
    </source>
</reference>
<sequence>MRLVDPNQNRLLGSNLSGIGQGNRTRRPHVNVPVGELSDWLQVSKHNKYQLSHHTPPRGLCKRVSKWTGVGSVRSRPKLRRLNREQEKHVLRRIMAAEKYNRMNTAVNRILQETKEMQSNASDDFMSLPLQIEFVLCVKEFEGGVYHGRIQLPADYTFKPPAFMLLTPNGRFETQTKICLSISNHHPEHWQPSWSVQTALVALIAFMPTKRDGALGSLKYTKEGRHALAIRSREAAPRFDTRIHQDMLSKAPTVLLLSSPLTIDEQPIAPLSEDPQTNPTGSEAVAPAERPPFKCSSWPHKNKLRSEDFKKGTSNSDE</sequence>
<dbReference type="EMBL" id="JAQQAF010000007">
    <property type="protein sequence ID" value="KAJ8470618.1"/>
    <property type="molecule type" value="Genomic_DNA"/>
</dbReference>
<feature type="compositionally biased region" description="Polar residues" evidence="1">
    <location>
        <begin position="1"/>
        <end position="18"/>
    </location>
</feature>
<dbReference type="Pfam" id="PF00179">
    <property type="entry name" value="UQ_con"/>
    <property type="match status" value="1"/>
</dbReference>
<evidence type="ECO:0000313" key="4">
    <source>
        <dbReference type="Proteomes" id="UP001222027"/>
    </source>
</evidence>